<dbReference type="InterPro" id="IPR002164">
    <property type="entry name" value="NAP_family"/>
</dbReference>
<dbReference type="InterPro" id="IPR037231">
    <property type="entry name" value="NAP-like_sf"/>
</dbReference>
<dbReference type="GO" id="GO:0005886">
    <property type="term" value="C:plasma membrane"/>
    <property type="evidence" value="ECO:0007669"/>
    <property type="project" value="UniProtKB-SubCell"/>
</dbReference>
<feature type="domain" description="NodB homology" evidence="25">
    <location>
        <begin position="494"/>
        <end position="707"/>
    </location>
</feature>
<keyword evidence="17" id="KW-0170">Cobalt</keyword>
<dbReference type="GO" id="GO:0000272">
    <property type="term" value="P:polysaccharide catabolic process"/>
    <property type="evidence" value="ECO:0007669"/>
    <property type="project" value="UniProtKB-KW"/>
</dbReference>
<evidence type="ECO:0000256" key="11">
    <source>
        <dbReference type="ARBA" id="ARBA00022729"/>
    </source>
</evidence>
<protein>
    <recommendedName>
        <fullName evidence="21">chitin deacetylase</fullName>
        <ecNumber evidence="21">3.5.1.41</ecNumber>
    </recommendedName>
</protein>
<evidence type="ECO:0000256" key="14">
    <source>
        <dbReference type="ARBA" id="ARBA00023136"/>
    </source>
</evidence>
<comment type="subcellular location">
    <subcellularLocation>
        <location evidence="3">Cell membrane</location>
        <topology evidence="3">Lipid-anchor</topology>
        <topology evidence="3">GPI-anchor</topology>
    </subcellularLocation>
    <subcellularLocation>
        <location evidence="2">Secreted</location>
        <location evidence="2">Cell wall</location>
    </subcellularLocation>
</comment>
<feature type="region of interest" description="Disordered" evidence="23">
    <location>
        <begin position="236"/>
        <end position="263"/>
    </location>
</feature>
<keyword evidence="13" id="KW-0146">Chitin degradation</keyword>
<evidence type="ECO:0000256" key="24">
    <source>
        <dbReference type="SAM" id="Phobius"/>
    </source>
</evidence>
<dbReference type="InterPro" id="IPR002509">
    <property type="entry name" value="NODB_dom"/>
</dbReference>
<keyword evidence="15" id="KW-0325">Glycoprotein</keyword>
<evidence type="ECO:0000256" key="13">
    <source>
        <dbReference type="ARBA" id="ARBA00023024"/>
    </source>
</evidence>
<dbReference type="InterPro" id="IPR011330">
    <property type="entry name" value="Glyco_hydro/deAcase_b/a-brl"/>
</dbReference>
<evidence type="ECO:0000256" key="18">
    <source>
        <dbReference type="ARBA" id="ARBA00023288"/>
    </source>
</evidence>
<evidence type="ECO:0000256" key="9">
    <source>
        <dbReference type="ARBA" id="ARBA00022622"/>
    </source>
</evidence>
<feature type="compositionally biased region" description="Low complexity" evidence="23">
    <location>
        <begin position="326"/>
        <end position="352"/>
    </location>
</feature>
<proteinExistence type="inferred from homology"/>
<evidence type="ECO:0000313" key="27">
    <source>
        <dbReference type="Proteomes" id="UP001140091"/>
    </source>
</evidence>
<keyword evidence="14 24" id="KW-0472">Membrane</keyword>
<feature type="region of interest" description="Disordered" evidence="23">
    <location>
        <begin position="730"/>
        <end position="749"/>
    </location>
</feature>
<evidence type="ECO:0000256" key="15">
    <source>
        <dbReference type="ARBA" id="ARBA00023180"/>
    </source>
</evidence>
<comment type="similarity">
    <text evidence="4">Belongs to the nucleosome assembly protein (NAP) family.</text>
</comment>
<keyword evidence="6" id="KW-1003">Cell membrane</keyword>
<comment type="cofactor">
    <cofactor evidence="1">
        <name>Co(2+)</name>
        <dbReference type="ChEBI" id="CHEBI:48828"/>
    </cofactor>
</comment>
<dbReference type="GO" id="GO:0071555">
    <property type="term" value="P:cell wall organization"/>
    <property type="evidence" value="ECO:0007669"/>
    <property type="project" value="UniProtKB-KW"/>
</dbReference>
<name>A0A9W8J190_9AGAR</name>
<evidence type="ECO:0000256" key="12">
    <source>
        <dbReference type="ARBA" id="ARBA00022801"/>
    </source>
</evidence>
<dbReference type="PROSITE" id="PS51677">
    <property type="entry name" value="NODB"/>
    <property type="match status" value="1"/>
</dbReference>
<evidence type="ECO:0000256" key="20">
    <source>
        <dbReference type="ARBA" id="ARBA00023326"/>
    </source>
</evidence>
<dbReference type="GO" id="GO:0046872">
    <property type="term" value="F:metal ion binding"/>
    <property type="evidence" value="ECO:0007669"/>
    <property type="project" value="UniProtKB-KW"/>
</dbReference>
<evidence type="ECO:0000256" key="4">
    <source>
        <dbReference type="ARBA" id="ARBA00009947"/>
    </source>
</evidence>
<keyword evidence="24" id="KW-1133">Transmembrane helix</keyword>
<reference evidence="26" key="1">
    <citation type="submission" date="2022-06" db="EMBL/GenBank/DDBJ databases">
        <title>Genome Sequence of Candolleomyces eurysporus.</title>
        <authorList>
            <person name="Buettner E."/>
        </authorList>
    </citation>
    <scope>NUCLEOTIDE SEQUENCE</scope>
    <source>
        <strain evidence="26">VTCC 930004</strain>
    </source>
</reference>
<dbReference type="Gene3D" id="3.30.1120.90">
    <property type="entry name" value="Nucleosome assembly protein"/>
    <property type="match status" value="1"/>
</dbReference>
<dbReference type="Gene3D" id="3.20.20.370">
    <property type="entry name" value="Glycoside hydrolase/deacetylase"/>
    <property type="match status" value="1"/>
</dbReference>
<keyword evidence="8" id="KW-0964">Secreted</keyword>
<evidence type="ECO:0000256" key="22">
    <source>
        <dbReference type="ARBA" id="ARBA00048494"/>
    </source>
</evidence>
<feature type="region of interest" description="Disordered" evidence="23">
    <location>
        <begin position="316"/>
        <end position="352"/>
    </location>
</feature>
<dbReference type="Pfam" id="PF01522">
    <property type="entry name" value="Polysacc_deac_1"/>
    <property type="match status" value="1"/>
</dbReference>
<comment type="similarity">
    <text evidence="5">Belongs to the polysaccharide deacetylase family.</text>
</comment>
<evidence type="ECO:0000256" key="2">
    <source>
        <dbReference type="ARBA" id="ARBA00004191"/>
    </source>
</evidence>
<dbReference type="EC" id="3.5.1.41" evidence="21"/>
<organism evidence="26 27">
    <name type="scientific">Candolleomyces eurysporus</name>
    <dbReference type="NCBI Taxonomy" id="2828524"/>
    <lineage>
        <taxon>Eukaryota</taxon>
        <taxon>Fungi</taxon>
        <taxon>Dikarya</taxon>
        <taxon>Basidiomycota</taxon>
        <taxon>Agaricomycotina</taxon>
        <taxon>Agaricomycetes</taxon>
        <taxon>Agaricomycetidae</taxon>
        <taxon>Agaricales</taxon>
        <taxon>Agaricineae</taxon>
        <taxon>Psathyrellaceae</taxon>
        <taxon>Candolleomyces</taxon>
    </lineage>
</organism>
<evidence type="ECO:0000313" key="26">
    <source>
        <dbReference type="EMBL" id="KAJ2927191.1"/>
    </source>
</evidence>
<keyword evidence="7" id="KW-0134">Cell wall</keyword>
<dbReference type="PANTHER" id="PTHR10587:SF133">
    <property type="entry name" value="CHITIN DEACETYLASE 1-RELATED"/>
    <property type="match status" value="1"/>
</dbReference>
<keyword evidence="16" id="KW-0119">Carbohydrate metabolism</keyword>
<evidence type="ECO:0000256" key="1">
    <source>
        <dbReference type="ARBA" id="ARBA00001941"/>
    </source>
</evidence>
<evidence type="ECO:0000256" key="5">
    <source>
        <dbReference type="ARBA" id="ARBA00010973"/>
    </source>
</evidence>
<evidence type="ECO:0000256" key="21">
    <source>
        <dbReference type="ARBA" id="ARBA00024056"/>
    </source>
</evidence>
<evidence type="ECO:0000256" key="8">
    <source>
        <dbReference type="ARBA" id="ARBA00022525"/>
    </source>
</evidence>
<feature type="compositionally biased region" description="Acidic residues" evidence="23">
    <location>
        <begin position="236"/>
        <end position="257"/>
    </location>
</feature>
<gene>
    <name evidence="26" type="ORF">H1R20_g9914</name>
</gene>
<evidence type="ECO:0000256" key="23">
    <source>
        <dbReference type="SAM" id="MobiDB-lite"/>
    </source>
</evidence>
<keyword evidence="10" id="KW-0479">Metal-binding</keyword>
<evidence type="ECO:0000256" key="16">
    <source>
        <dbReference type="ARBA" id="ARBA00023277"/>
    </source>
</evidence>
<evidence type="ECO:0000256" key="7">
    <source>
        <dbReference type="ARBA" id="ARBA00022512"/>
    </source>
</evidence>
<dbReference type="OrthoDB" id="407355at2759"/>
<keyword evidence="19" id="KW-0961">Cell wall biogenesis/degradation</keyword>
<sequence length="779" mass="85660">MVKRASPGAEEQKPLTANLTEQDAEKLTDIRREITKLDLHLERIAVPKYASSYQKRREITKGISNFWPVALMHHDVILVHAQHRSDQTALSYLEDVWVTRDPNEHRAFTIEFTFKENPFFTEKVLTKEFKHVPPKLEEAQAHLHKPDENGISDAMLEFDWEAHIEPSTIKINWKDPAHALTQLYPRVKDEDDDDIPAESGSFFNFFEEKSDPFNIGEIIAEEIFPRAIDYFMGEVEGSEADSEEEDEEDDEDEEEIDLEKPRPKKRKAERQFCALFSSSLSLLLVMKSLIPSVVAVLTPVALVVGQNAGEHYSPLRRAQHHARQDAPSASTSTSPVTLPTSSVSGASGTGTVAPTSTVDTAVYTFSLAATNPTAVPLSIITANQASSPTLPLSSTPAAGASPTFISGAPSLPNVNTIQPTNYPTMDRIPPLDSAEVQQWKQDVANSGISIPDFQPTNPGGCVNNTAIATDPSRCWWSCTGCVTDKDITQCPDKNSWGLTYDDGPGYYTPNLLQYLDEKDLKSTFFVVGSRAIQFPSLLQAEYLGQHQIAVHTWSHQPLTTLTNDEIIAELGWTKKVIKDILGITPNMMRPPFGDIDNRVRAISLAMGMTPVIWTRTSATSTFDTDGKFPSAPSLRLFSPFFITADFNIHNGVTPVQKVLQNWQTILASASALDHGFIVLEHDLFQESVEVATGYILPDALAHNPPFKIQPVVSCLGMEIGDAYIETNKTTASGSSASTSAGDATKSSNSIRQSPFESLVATTLIVGVSGFAFGVFLSRF</sequence>
<feature type="compositionally biased region" description="Low complexity" evidence="23">
    <location>
        <begin position="730"/>
        <end position="747"/>
    </location>
</feature>
<feature type="non-terminal residue" evidence="26">
    <location>
        <position position="1"/>
    </location>
</feature>
<keyword evidence="9" id="KW-0336">GPI-anchor</keyword>
<evidence type="ECO:0000256" key="6">
    <source>
        <dbReference type="ARBA" id="ARBA00022475"/>
    </source>
</evidence>
<evidence type="ECO:0000256" key="17">
    <source>
        <dbReference type="ARBA" id="ARBA00023285"/>
    </source>
</evidence>
<dbReference type="Pfam" id="PF00956">
    <property type="entry name" value="NAP"/>
    <property type="match status" value="1"/>
</dbReference>
<keyword evidence="18" id="KW-0449">Lipoprotein</keyword>
<dbReference type="GO" id="GO:0098552">
    <property type="term" value="C:side of membrane"/>
    <property type="evidence" value="ECO:0007669"/>
    <property type="project" value="UniProtKB-KW"/>
</dbReference>
<comment type="catalytic activity">
    <reaction evidence="22">
        <text>[(1-&gt;4)-N-acetyl-beta-D-glucosaminyl](n) + n H2O = chitosan + n acetate</text>
        <dbReference type="Rhea" id="RHEA:10464"/>
        <dbReference type="Rhea" id="RHEA-COMP:9593"/>
        <dbReference type="Rhea" id="RHEA-COMP:9597"/>
        <dbReference type="ChEBI" id="CHEBI:15377"/>
        <dbReference type="ChEBI" id="CHEBI:17029"/>
        <dbReference type="ChEBI" id="CHEBI:30089"/>
        <dbReference type="ChEBI" id="CHEBI:57704"/>
        <dbReference type="EC" id="3.5.1.41"/>
    </reaction>
    <physiologicalReaction direction="left-to-right" evidence="22">
        <dbReference type="Rhea" id="RHEA:10465"/>
    </physiologicalReaction>
</comment>
<dbReference type="Proteomes" id="UP001140091">
    <property type="component" value="Unassembled WGS sequence"/>
</dbReference>
<dbReference type="EMBL" id="JANBPK010001037">
    <property type="protein sequence ID" value="KAJ2927191.1"/>
    <property type="molecule type" value="Genomic_DNA"/>
</dbReference>
<evidence type="ECO:0000256" key="19">
    <source>
        <dbReference type="ARBA" id="ARBA00023316"/>
    </source>
</evidence>
<dbReference type="GO" id="GO:0006334">
    <property type="term" value="P:nucleosome assembly"/>
    <property type="evidence" value="ECO:0007669"/>
    <property type="project" value="InterPro"/>
</dbReference>
<dbReference type="PANTHER" id="PTHR10587">
    <property type="entry name" value="GLYCOSYL TRANSFERASE-RELATED"/>
    <property type="match status" value="1"/>
</dbReference>
<dbReference type="InterPro" id="IPR050248">
    <property type="entry name" value="Polysacc_deacetylase_ArnD"/>
</dbReference>
<dbReference type="GO" id="GO:0004099">
    <property type="term" value="F:chitin deacetylase activity"/>
    <property type="evidence" value="ECO:0007669"/>
    <property type="project" value="UniProtKB-EC"/>
</dbReference>
<feature type="transmembrane region" description="Helical" evidence="24">
    <location>
        <begin position="757"/>
        <end position="776"/>
    </location>
</feature>
<dbReference type="GO" id="GO:0005634">
    <property type="term" value="C:nucleus"/>
    <property type="evidence" value="ECO:0007669"/>
    <property type="project" value="InterPro"/>
</dbReference>
<evidence type="ECO:0000256" key="10">
    <source>
        <dbReference type="ARBA" id="ARBA00022723"/>
    </source>
</evidence>
<keyword evidence="12" id="KW-0378">Hydrolase</keyword>
<dbReference type="AlphaFoldDB" id="A0A9W8J190"/>
<dbReference type="GO" id="GO:0006032">
    <property type="term" value="P:chitin catabolic process"/>
    <property type="evidence" value="ECO:0007669"/>
    <property type="project" value="UniProtKB-KW"/>
</dbReference>
<keyword evidence="11" id="KW-0732">Signal</keyword>
<evidence type="ECO:0000256" key="3">
    <source>
        <dbReference type="ARBA" id="ARBA00004609"/>
    </source>
</evidence>
<keyword evidence="20" id="KW-0624">Polysaccharide degradation</keyword>
<keyword evidence="27" id="KW-1185">Reference proteome</keyword>
<dbReference type="GO" id="GO:0009272">
    <property type="term" value="P:fungal-type cell wall biogenesis"/>
    <property type="evidence" value="ECO:0007669"/>
    <property type="project" value="UniProtKB-ARBA"/>
</dbReference>
<comment type="caution">
    <text evidence="26">The sequence shown here is derived from an EMBL/GenBank/DDBJ whole genome shotgun (WGS) entry which is preliminary data.</text>
</comment>
<evidence type="ECO:0000259" key="25">
    <source>
        <dbReference type="PROSITE" id="PS51677"/>
    </source>
</evidence>
<keyword evidence="24" id="KW-0812">Transmembrane</keyword>
<accession>A0A9W8J190</accession>
<dbReference type="FunFam" id="3.20.20.370:FF:000004">
    <property type="entry name" value="Related to Chitin deacetylase"/>
    <property type="match status" value="1"/>
</dbReference>
<dbReference type="SUPFAM" id="SSF88713">
    <property type="entry name" value="Glycoside hydrolase/deacetylase"/>
    <property type="match status" value="1"/>
</dbReference>
<dbReference type="SUPFAM" id="SSF143113">
    <property type="entry name" value="NAP-like"/>
    <property type="match status" value="1"/>
</dbReference>